<feature type="compositionally biased region" description="Low complexity" evidence="2">
    <location>
        <begin position="45"/>
        <end position="65"/>
    </location>
</feature>
<dbReference type="GO" id="GO:0000794">
    <property type="term" value="C:condensed nuclear chromosome"/>
    <property type="evidence" value="ECO:0007669"/>
    <property type="project" value="TreeGrafter"/>
</dbReference>
<dbReference type="AlphaFoldDB" id="A0AAW1F2N2"/>
<keyword evidence="1" id="KW-0175">Coiled coil</keyword>
<dbReference type="GO" id="GO:0042138">
    <property type="term" value="P:meiotic DNA double-strand break formation"/>
    <property type="evidence" value="ECO:0007669"/>
    <property type="project" value="InterPro"/>
</dbReference>
<feature type="region of interest" description="Disordered" evidence="2">
    <location>
        <begin position="347"/>
        <end position="372"/>
    </location>
</feature>
<dbReference type="InterPro" id="IPR031529">
    <property type="entry name" value="IHO1"/>
</dbReference>
<evidence type="ECO:0008006" key="5">
    <source>
        <dbReference type="Google" id="ProtNLM"/>
    </source>
</evidence>
<protein>
    <recommendedName>
        <fullName evidence="5">Interactor of HORMAD1 protein 1</fullName>
    </recommendedName>
</protein>
<proteinExistence type="predicted"/>
<evidence type="ECO:0000256" key="1">
    <source>
        <dbReference type="SAM" id="Coils"/>
    </source>
</evidence>
<gene>
    <name evidence="3" type="ORF">VZT92_013083</name>
</gene>
<feature type="region of interest" description="Disordered" evidence="2">
    <location>
        <begin position="1"/>
        <end position="24"/>
    </location>
</feature>
<dbReference type="GO" id="GO:0007129">
    <property type="term" value="P:homologous chromosome pairing at meiosis"/>
    <property type="evidence" value="ECO:0007669"/>
    <property type="project" value="TreeGrafter"/>
</dbReference>
<keyword evidence="4" id="KW-1185">Reference proteome</keyword>
<evidence type="ECO:0000313" key="3">
    <source>
        <dbReference type="EMBL" id="KAK9528958.1"/>
    </source>
</evidence>
<feature type="region of interest" description="Disordered" evidence="2">
    <location>
        <begin position="285"/>
        <end position="322"/>
    </location>
</feature>
<dbReference type="Proteomes" id="UP001488805">
    <property type="component" value="Unassembled WGS sequence"/>
</dbReference>
<name>A0AAW1F2N2_ZOAVI</name>
<dbReference type="Pfam" id="PF15771">
    <property type="entry name" value="IHO1"/>
    <property type="match status" value="1"/>
</dbReference>
<dbReference type="EMBL" id="JBCEZU010000111">
    <property type="protein sequence ID" value="KAK9528958.1"/>
    <property type="molecule type" value="Genomic_DNA"/>
</dbReference>
<feature type="compositionally biased region" description="Basic residues" evidence="2">
    <location>
        <begin position="303"/>
        <end position="322"/>
    </location>
</feature>
<dbReference type="GO" id="GO:0006310">
    <property type="term" value="P:DNA recombination"/>
    <property type="evidence" value="ECO:0007669"/>
    <property type="project" value="InterPro"/>
</dbReference>
<dbReference type="PANTHER" id="PTHR35662:SF1">
    <property type="entry name" value="INTERACTOR OF HORMAD1 PROTEIN 1"/>
    <property type="match status" value="1"/>
</dbReference>
<reference evidence="3 4" key="1">
    <citation type="journal article" date="2024" name="Genome Biol. Evol.">
        <title>Chromosome-level genome assembly of the viviparous eelpout Zoarces viviparus.</title>
        <authorList>
            <person name="Fuhrmann N."/>
            <person name="Brasseur M.V."/>
            <person name="Bakowski C.E."/>
            <person name="Podsiadlowski L."/>
            <person name="Prost S."/>
            <person name="Krehenwinkel H."/>
            <person name="Mayer C."/>
        </authorList>
    </citation>
    <scope>NUCLEOTIDE SEQUENCE [LARGE SCALE GENOMIC DNA]</scope>
    <source>
        <strain evidence="3">NO-MEL_2022_Ind0_liver</strain>
    </source>
</reference>
<feature type="region of interest" description="Disordered" evidence="2">
    <location>
        <begin position="239"/>
        <end position="260"/>
    </location>
</feature>
<dbReference type="PANTHER" id="PTHR35662">
    <property type="entry name" value="INTERACTOR OF HORMAD1 PROTEIN 1"/>
    <property type="match status" value="1"/>
</dbReference>
<accession>A0AAW1F2N2</accession>
<comment type="caution">
    <text evidence="3">The sequence shown here is derived from an EMBL/GenBank/DDBJ whole genome shotgun (WGS) entry which is preliminary data.</text>
</comment>
<organism evidence="3 4">
    <name type="scientific">Zoarces viviparus</name>
    <name type="common">Viviparous eelpout</name>
    <name type="synonym">Blennius viviparus</name>
    <dbReference type="NCBI Taxonomy" id="48416"/>
    <lineage>
        <taxon>Eukaryota</taxon>
        <taxon>Metazoa</taxon>
        <taxon>Chordata</taxon>
        <taxon>Craniata</taxon>
        <taxon>Vertebrata</taxon>
        <taxon>Euteleostomi</taxon>
        <taxon>Actinopterygii</taxon>
        <taxon>Neopterygii</taxon>
        <taxon>Teleostei</taxon>
        <taxon>Neoteleostei</taxon>
        <taxon>Acanthomorphata</taxon>
        <taxon>Eupercaria</taxon>
        <taxon>Perciformes</taxon>
        <taxon>Cottioidei</taxon>
        <taxon>Zoarcales</taxon>
        <taxon>Zoarcidae</taxon>
        <taxon>Zoarcinae</taxon>
        <taxon>Zoarces</taxon>
    </lineage>
</organism>
<evidence type="ECO:0000256" key="2">
    <source>
        <dbReference type="SAM" id="MobiDB-lite"/>
    </source>
</evidence>
<evidence type="ECO:0000313" key="4">
    <source>
        <dbReference type="Proteomes" id="UP001488805"/>
    </source>
</evidence>
<feature type="coiled-coil region" evidence="1">
    <location>
        <begin position="198"/>
        <end position="236"/>
    </location>
</feature>
<feature type="region of interest" description="Disordered" evidence="2">
    <location>
        <begin position="45"/>
        <end position="73"/>
    </location>
</feature>
<sequence>MNHTRNIKEMLSIPTGNRNGGTSGYSSFTDSQLFFGSQFWPENSQSLSQDMSMSSRTSQQSSQEGSDPKFSSNYHTKPFLFGDLKDKSKTSGILDIFEEERKRAKEKTDGDILAKECTNFRETLNNIQQLVTGTERNTAVCQTVLQRFDNFASTLQNSFSSLQSDISLQFETLLTKVNSQKEMLTELGETAQKRGDTTAELGSNLQSLKSTVESMREEQERERNMLEEALKLLGTLVSEHSAKASPKRVTDDASQTSPELEQPFSTILQDNKLEGMQLRRKSYTTEHTKAEVPPQHPSDIVKKKFTPRGHKKRKKRPLVLSQRRKCTVTKENRDPLMNCDKQQNASASLCERRDPSMLTSQQSLNPDCPKRPNSGMRSIAEGCFITPLSCWSQDSNSSVCLTGIESLLETLSSESERGTPVKPHSLWQLFDKDCD</sequence>